<evidence type="ECO:0000256" key="1">
    <source>
        <dbReference type="SAM" id="Phobius"/>
    </source>
</evidence>
<name>A0A396GXG1_MEDTR</name>
<dbReference type="AlphaFoldDB" id="A0A396GXG1"/>
<proteinExistence type="predicted"/>
<organism evidence="2">
    <name type="scientific">Medicago truncatula</name>
    <name type="common">Barrel medic</name>
    <name type="synonym">Medicago tribuloides</name>
    <dbReference type="NCBI Taxonomy" id="3880"/>
    <lineage>
        <taxon>Eukaryota</taxon>
        <taxon>Viridiplantae</taxon>
        <taxon>Streptophyta</taxon>
        <taxon>Embryophyta</taxon>
        <taxon>Tracheophyta</taxon>
        <taxon>Spermatophyta</taxon>
        <taxon>Magnoliopsida</taxon>
        <taxon>eudicotyledons</taxon>
        <taxon>Gunneridae</taxon>
        <taxon>Pentapetalae</taxon>
        <taxon>rosids</taxon>
        <taxon>fabids</taxon>
        <taxon>Fabales</taxon>
        <taxon>Fabaceae</taxon>
        <taxon>Papilionoideae</taxon>
        <taxon>50 kb inversion clade</taxon>
        <taxon>NPAAA clade</taxon>
        <taxon>Hologalegina</taxon>
        <taxon>IRL clade</taxon>
        <taxon>Trifolieae</taxon>
        <taxon>Medicago</taxon>
    </lineage>
</organism>
<gene>
    <name evidence="2" type="ORF">MtrunA17_Chr7g0235681</name>
</gene>
<keyword evidence="1" id="KW-1133">Transmembrane helix</keyword>
<evidence type="ECO:0000313" key="2">
    <source>
        <dbReference type="EMBL" id="RHN45826.1"/>
    </source>
</evidence>
<keyword evidence="1" id="KW-0472">Membrane</keyword>
<feature type="transmembrane region" description="Helical" evidence="1">
    <location>
        <begin position="12"/>
        <end position="41"/>
    </location>
</feature>
<evidence type="ECO:0008006" key="3">
    <source>
        <dbReference type="Google" id="ProtNLM"/>
    </source>
</evidence>
<dbReference type="Proteomes" id="UP000265566">
    <property type="component" value="Chromosome 7"/>
</dbReference>
<comment type="caution">
    <text evidence="2">The sequence shown here is derived from an EMBL/GenBank/DDBJ whole genome shotgun (WGS) entry which is preliminary data.</text>
</comment>
<reference evidence="2" key="1">
    <citation type="journal article" date="2018" name="Nat. Plants">
        <title>Whole-genome landscape of Medicago truncatula symbiotic genes.</title>
        <authorList>
            <person name="Pecrix Y."/>
            <person name="Gamas P."/>
            <person name="Carrere S."/>
        </authorList>
    </citation>
    <scope>NUCLEOTIDE SEQUENCE</scope>
    <source>
        <tissue evidence="2">Leaves</tissue>
    </source>
</reference>
<dbReference type="EMBL" id="PSQE01000007">
    <property type="protein sequence ID" value="RHN45826.1"/>
    <property type="molecule type" value="Genomic_DNA"/>
</dbReference>
<accession>A0A396GXG1</accession>
<sequence>MNIRLKRCCLCVYYTHICASFSLFQLSGTSLGISLQFFVFIPTQFRPPNLINYHLCLLKGLIKEN</sequence>
<keyword evidence="1" id="KW-0812">Transmembrane</keyword>
<dbReference type="Gramene" id="rna40245">
    <property type="protein sequence ID" value="RHN45826.1"/>
    <property type="gene ID" value="gene40245"/>
</dbReference>
<protein>
    <recommendedName>
        <fullName evidence="3">Transmembrane protein</fullName>
    </recommendedName>
</protein>